<evidence type="ECO:0000259" key="2">
    <source>
        <dbReference type="Pfam" id="PF14244"/>
    </source>
</evidence>
<evidence type="ECO:0000259" key="1">
    <source>
        <dbReference type="Pfam" id="PF03732"/>
    </source>
</evidence>
<feature type="domain" description="Retrotransposon Copia-like N-terminal" evidence="2">
    <location>
        <begin position="25"/>
        <end position="69"/>
    </location>
</feature>
<proteinExistence type="predicted"/>
<protein>
    <submittedName>
        <fullName evidence="4">Uncharacterized protein LOC118348197</fullName>
    </submittedName>
</protein>
<dbReference type="GeneID" id="118348197"/>
<dbReference type="PANTHER" id="PTHR37610">
    <property type="entry name" value="CCHC-TYPE DOMAIN-CONTAINING PROTEIN"/>
    <property type="match status" value="1"/>
</dbReference>
<dbReference type="Pfam" id="PF03732">
    <property type="entry name" value="Retrotrans_gag"/>
    <property type="match status" value="1"/>
</dbReference>
<dbReference type="OrthoDB" id="5544992at2759"/>
<name>A0A6P9ECH2_JUGRE</name>
<dbReference type="InterPro" id="IPR005162">
    <property type="entry name" value="Retrotrans_gag_dom"/>
</dbReference>
<sequence length="329" mass="37430">MEAPSSSSSVSSNTEDSSPYHLQNGDSLGSILVSNLLTGDNYTSWSRSMEMALKAKNKIGFINLAITQPVETNFSYAKWDRCNSMVLSWILNFVVRDIGEIIVYAKTARDMWDELKHQFSQGNGPRIFQLQKQLSSLSQDQTSVIVYYRKFKCLWDELMNYNQMPCCTCAASKNCTCGAARLFVEYQQRQHVIMFLMGQNEEFAHVRGQILPLEPLPSITKVFSLIIQEEKQREVGSMGRVGFEPNVAFMNKRVEGLKVNTGNQQYRKEKLLCTHCGTTNHTVDKCYKLHGYPPSYKQKGKVSSANQVMVQSLSTPFDQNCMSFSQEEY</sequence>
<dbReference type="InParanoid" id="A0A6P9ECH2"/>
<dbReference type="AlphaFoldDB" id="A0A6P9ECH2"/>
<organism evidence="3 4">
    <name type="scientific">Juglans regia</name>
    <name type="common">English walnut</name>
    <dbReference type="NCBI Taxonomy" id="51240"/>
    <lineage>
        <taxon>Eukaryota</taxon>
        <taxon>Viridiplantae</taxon>
        <taxon>Streptophyta</taxon>
        <taxon>Embryophyta</taxon>
        <taxon>Tracheophyta</taxon>
        <taxon>Spermatophyta</taxon>
        <taxon>Magnoliopsida</taxon>
        <taxon>eudicotyledons</taxon>
        <taxon>Gunneridae</taxon>
        <taxon>Pentapetalae</taxon>
        <taxon>rosids</taxon>
        <taxon>fabids</taxon>
        <taxon>Fagales</taxon>
        <taxon>Juglandaceae</taxon>
        <taxon>Juglans</taxon>
    </lineage>
</organism>
<dbReference type="InterPro" id="IPR029472">
    <property type="entry name" value="Copia-like_N"/>
</dbReference>
<gene>
    <name evidence="4" type="primary">LOC118348197</name>
</gene>
<dbReference type="RefSeq" id="XP_035545114.1">
    <property type="nucleotide sequence ID" value="XM_035689221.1"/>
</dbReference>
<reference evidence="4" key="1">
    <citation type="submission" date="2025-08" db="UniProtKB">
        <authorList>
            <consortium name="RefSeq"/>
        </authorList>
    </citation>
    <scope>IDENTIFICATION</scope>
    <source>
        <tissue evidence="4">Leaves</tissue>
    </source>
</reference>
<evidence type="ECO:0000313" key="3">
    <source>
        <dbReference type="Proteomes" id="UP000235220"/>
    </source>
</evidence>
<dbReference type="Proteomes" id="UP000235220">
    <property type="component" value="Chromosome 4"/>
</dbReference>
<dbReference type="Pfam" id="PF14244">
    <property type="entry name" value="Retrotran_gag_3"/>
    <property type="match status" value="1"/>
</dbReference>
<feature type="domain" description="Retrotransposon gag" evidence="1">
    <location>
        <begin position="88"/>
        <end position="160"/>
    </location>
</feature>
<dbReference type="KEGG" id="jre:118348197"/>
<evidence type="ECO:0000313" key="4">
    <source>
        <dbReference type="RefSeq" id="XP_035545114.1"/>
    </source>
</evidence>
<dbReference type="PANTHER" id="PTHR37610:SF97">
    <property type="entry name" value="RETROTRANSPOSON GAG DOMAIN-CONTAINING PROTEIN"/>
    <property type="match status" value="1"/>
</dbReference>
<accession>A0A6P9ECH2</accession>
<keyword evidence="3" id="KW-1185">Reference proteome</keyword>